<dbReference type="GO" id="GO:0005892">
    <property type="term" value="C:acetylcholine-gated channel complex"/>
    <property type="evidence" value="ECO:0007669"/>
    <property type="project" value="InterPro"/>
</dbReference>
<reference evidence="4 5" key="1">
    <citation type="submission" date="2020-08" db="EMBL/GenBank/DDBJ databases">
        <authorList>
            <person name="Koutsovoulos G."/>
            <person name="Danchin GJ E."/>
        </authorList>
    </citation>
    <scope>NUCLEOTIDE SEQUENCE [LARGE SCALE GENOMIC DNA]</scope>
</reference>
<feature type="region of interest" description="Disordered" evidence="1">
    <location>
        <begin position="353"/>
        <end position="384"/>
    </location>
</feature>
<organism evidence="4 5">
    <name type="scientific">Meloidogyne enterolobii</name>
    <name type="common">Root-knot nematode worm</name>
    <name type="synonym">Meloidogyne mayaguensis</name>
    <dbReference type="NCBI Taxonomy" id="390850"/>
    <lineage>
        <taxon>Eukaryota</taxon>
        <taxon>Metazoa</taxon>
        <taxon>Ecdysozoa</taxon>
        <taxon>Nematoda</taxon>
        <taxon>Chromadorea</taxon>
        <taxon>Rhabditida</taxon>
        <taxon>Tylenchina</taxon>
        <taxon>Tylenchomorpha</taxon>
        <taxon>Tylenchoidea</taxon>
        <taxon>Meloidogynidae</taxon>
        <taxon>Meloidogyninae</taxon>
        <taxon>Meloidogyne</taxon>
    </lineage>
</organism>
<dbReference type="OrthoDB" id="5804001at2759"/>
<feature type="chain" id="PRO_5027742908" evidence="3">
    <location>
        <begin position="20"/>
        <end position="434"/>
    </location>
</feature>
<evidence type="ECO:0000256" key="3">
    <source>
        <dbReference type="SAM" id="SignalP"/>
    </source>
</evidence>
<feature type="transmembrane region" description="Helical" evidence="2">
    <location>
        <begin position="262"/>
        <end position="285"/>
    </location>
</feature>
<dbReference type="PANTHER" id="PTHR33748:SF2">
    <property type="entry name" value="CONSERVED PLASMA MEMBRANE PROTEIN"/>
    <property type="match status" value="1"/>
</dbReference>
<protein>
    <submittedName>
        <fullName evidence="4">Uncharacterized protein</fullName>
    </submittedName>
</protein>
<dbReference type="Pfam" id="PF17175">
    <property type="entry name" value="MOLO1"/>
    <property type="match status" value="1"/>
</dbReference>
<dbReference type="AlphaFoldDB" id="A0A6V7UAK4"/>
<dbReference type="Gene3D" id="3.10.310.50">
    <property type="match status" value="1"/>
</dbReference>
<dbReference type="EMBL" id="CAJEWN010000048">
    <property type="protein sequence ID" value="CAD2151340.1"/>
    <property type="molecule type" value="Genomic_DNA"/>
</dbReference>
<keyword evidence="2" id="KW-1133">Transmembrane helix</keyword>
<keyword evidence="3" id="KW-0732">Signal</keyword>
<dbReference type="Proteomes" id="UP000580250">
    <property type="component" value="Unassembled WGS sequence"/>
</dbReference>
<feature type="compositionally biased region" description="Basic and acidic residues" evidence="1">
    <location>
        <begin position="356"/>
        <end position="372"/>
    </location>
</feature>
<comment type="caution">
    <text evidence="4">The sequence shown here is derived from an EMBL/GenBank/DDBJ whole genome shotgun (WGS) entry which is preliminary data.</text>
</comment>
<keyword evidence="2" id="KW-0812">Transmembrane</keyword>
<gene>
    <name evidence="4" type="ORF">MENT_LOCUS10351</name>
</gene>
<dbReference type="PANTHER" id="PTHR33748">
    <property type="entry name" value="PROTEIN CBG04600"/>
    <property type="match status" value="1"/>
</dbReference>
<evidence type="ECO:0000313" key="4">
    <source>
        <dbReference type="EMBL" id="CAD2151340.1"/>
    </source>
</evidence>
<keyword evidence="2" id="KW-0472">Membrane</keyword>
<accession>A0A6V7UAK4</accession>
<sequence length="434" mass="49243">MLSLLSLLLASGTVLRADTERWTPLNYPNPRKNYTACNTKENSTLCDPDHILTDQWRAEINQNIQKQMDRLTEANVPLSEKAPAECINRTEGVLVYVLLAKRIWTHNNQSITGNDLTKFGDDLAKQYGLNDLPCQTFVFLIGIEAAKLAYVRTGKDLRLPADLMQRVFHEYKLFNAKNFMAGLNKIVDEIGRQMSDPFKEQTVITESRLRQNLSAAASSTEGTTLAELVAEILEKENNGTVDGETMNGIGETWNMNGNQMTVWLMLLSLCIAILLAFGSLALLAFSQQRRYEQMNKNNFQHQSSILAPTESSMHSWRCSCQKVIVMTSTENKDKDNQNEVNAQQMSITSEFAFQDSKLDEEQKHEENRRGNDENIDETSLDETSLIRGKIEDKIQYSPSMEDKDVNQRIHIGAFELLTDAPLSSNTHETEIREY</sequence>
<evidence type="ECO:0000256" key="2">
    <source>
        <dbReference type="SAM" id="Phobius"/>
    </source>
</evidence>
<dbReference type="InterPro" id="IPR033438">
    <property type="entry name" value="MOLO1"/>
</dbReference>
<name>A0A6V7UAK4_MELEN</name>
<evidence type="ECO:0000313" key="5">
    <source>
        <dbReference type="Proteomes" id="UP000580250"/>
    </source>
</evidence>
<feature type="signal peptide" evidence="3">
    <location>
        <begin position="1"/>
        <end position="19"/>
    </location>
</feature>
<evidence type="ECO:0000256" key="1">
    <source>
        <dbReference type="SAM" id="MobiDB-lite"/>
    </source>
</evidence>
<proteinExistence type="predicted"/>